<reference evidence="14 15" key="1">
    <citation type="submission" date="2018-06" db="EMBL/GenBank/DDBJ databases">
        <authorList>
            <consortium name="Pathogen Informatics"/>
            <person name="Doyle S."/>
        </authorList>
    </citation>
    <scope>NUCLEOTIDE SEQUENCE [LARGE SCALE GENOMIC DNA]</scope>
    <source>
        <strain evidence="14 15">NCTC9128</strain>
    </source>
</reference>
<dbReference type="PANTHER" id="PTHR30267:SF2">
    <property type="entry name" value="PROTEIN PRKA"/>
    <property type="match status" value="1"/>
</dbReference>
<evidence type="ECO:0000256" key="7">
    <source>
        <dbReference type="ARBA" id="ARBA00023016"/>
    </source>
</evidence>
<dbReference type="AlphaFoldDB" id="A0A2X3EHS7"/>
<dbReference type="EC" id="2.7.11.1" evidence="3"/>
<dbReference type="GO" id="GO:0005737">
    <property type="term" value="C:cytoplasm"/>
    <property type="evidence" value="ECO:0007669"/>
    <property type="project" value="UniProtKB-SubCell"/>
</dbReference>
<feature type="compositionally biased region" description="Polar residues" evidence="12">
    <location>
        <begin position="296"/>
        <end position="308"/>
    </location>
</feature>
<dbReference type="InterPro" id="IPR027417">
    <property type="entry name" value="P-loop_NTPase"/>
</dbReference>
<keyword evidence="6 14" id="KW-0418">Kinase</keyword>
<evidence type="ECO:0000256" key="3">
    <source>
        <dbReference type="ARBA" id="ARBA00012513"/>
    </source>
</evidence>
<keyword evidence="4" id="KW-0963">Cytoplasm</keyword>
<dbReference type="GO" id="GO:0004674">
    <property type="term" value="F:protein serine/threonine kinase activity"/>
    <property type="evidence" value="ECO:0007669"/>
    <property type="project" value="UniProtKB-EC"/>
</dbReference>
<dbReference type="EMBL" id="UAWN01000017">
    <property type="protein sequence ID" value="SQC42248.1"/>
    <property type="molecule type" value="Genomic_DNA"/>
</dbReference>
<comment type="catalytic activity">
    <reaction evidence="8">
        <text>L-threonyl-[protein] + ATP = O-phospho-L-threonyl-[protein] + ADP + H(+)</text>
        <dbReference type="Rhea" id="RHEA:46608"/>
        <dbReference type="Rhea" id="RHEA-COMP:11060"/>
        <dbReference type="Rhea" id="RHEA-COMP:11605"/>
        <dbReference type="ChEBI" id="CHEBI:15378"/>
        <dbReference type="ChEBI" id="CHEBI:30013"/>
        <dbReference type="ChEBI" id="CHEBI:30616"/>
        <dbReference type="ChEBI" id="CHEBI:61977"/>
        <dbReference type="ChEBI" id="CHEBI:456216"/>
        <dbReference type="EC" id="2.7.11.1"/>
    </reaction>
</comment>
<evidence type="ECO:0000256" key="4">
    <source>
        <dbReference type="ARBA" id="ARBA00022490"/>
    </source>
</evidence>
<dbReference type="FunFam" id="3.40.50.300:FF:000609">
    <property type="entry name" value="PrkA family serine protein kinase"/>
    <property type="match status" value="1"/>
</dbReference>
<comment type="similarity">
    <text evidence="10">Belongs to the PrkA family.</text>
</comment>
<evidence type="ECO:0000313" key="15">
    <source>
        <dbReference type="Proteomes" id="UP000251088"/>
    </source>
</evidence>
<dbReference type="Gene3D" id="3.40.50.300">
    <property type="entry name" value="P-loop containing nucleotide triphosphate hydrolases"/>
    <property type="match status" value="1"/>
</dbReference>
<keyword evidence="5" id="KW-0808">Transferase</keyword>
<keyword evidence="7" id="KW-0346">Stress response</keyword>
<evidence type="ECO:0000256" key="12">
    <source>
        <dbReference type="SAM" id="MobiDB-lite"/>
    </source>
</evidence>
<feature type="domain" description="PrkA AAA" evidence="13">
    <location>
        <begin position="19"/>
        <end position="307"/>
    </location>
</feature>
<organism evidence="14 15">
    <name type="scientific">Klebsiella pneumoniae</name>
    <dbReference type="NCBI Taxonomy" id="573"/>
    <lineage>
        <taxon>Bacteria</taxon>
        <taxon>Pseudomonadati</taxon>
        <taxon>Pseudomonadota</taxon>
        <taxon>Gammaproteobacteria</taxon>
        <taxon>Enterobacterales</taxon>
        <taxon>Enterobacteriaceae</taxon>
        <taxon>Klebsiella/Raoultella group</taxon>
        <taxon>Klebsiella</taxon>
        <taxon>Klebsiella pneumoniae complex</taxon>
    </lineage>
</organism>
<sequence>MNIFDHYRQRYEAAKDEEFTLQEFLTICRQDRSAYANAAERLLMAIGEPVMVDTALEPRLSRLFSNRVIARYPAFEEFYGMEDAIEQIVSYLKHAAQGLEEKKQILYLLGPVGGGKSSLAERLKALMQRVPIYVLSANGERSPVNDHPLCLFNPQEDAQILQKEYGIPTRYLGTIMSPWAAKRLHEFGGDITNSAWLKSGHRFSSRLPSPKPNRVMKTTRIFQRWSVRWISVSWNTMRRTTRTPTATPVRCAAPTRGFMEFVEMFKAPIKVLHPLLTATQEGNYNGTEGSPPCRLTGSSLLTPTNRNG</sequence>
<dbReference type="Proteomes" id="UP000251088">
    <property type="component" value="Unassembled WGS sequence"/>
</dbReference>
<evidence type="ECO:0000256" key="1">
    <source>
        <dbReference type="ARBA" id="ARBA00004496"/>
    </source>
</evidence>
<comment type="subcellular location">
    <subcellularLocation>
        <location evidence="1">Cytoplasm</location>
    </subcellularLocation>
</comment>
<evidence type="ECO:0000256" key="11">
    <source>
        <dbReference type="ARBA" id="ARBA00093631"/>
    </source>
</evidence>
<dbReference type="SUPFAM" id="SSF52540">
    <property type="entry name" value="P-loop containing nucleoside triphosphate hydrolases"/>
    <property type="match status" value="1"/>
</dbReference>
<evidence type="ECO:0000256" key="10">
    <source>
        <dbReference type="ARBA" id="ARBA00061624"/>
    </source>
</evidence>
<accession>A0A2X3EHS7</accession>
<evidence type="ECO:0000256" key="8">
    <source>
        <dbReference type="ARBA" id="ARBA00047899"/>
    </source>
</evidence>
<name>A0A2X3EHS7_KLEPN</name>
<evidence type="ECO:0000256" key="9">
    <source>
        <dbReference type="ARBA" id="ARBA00048679"/>
    </source>
</evidence>
<dbReference type="PANTHER" id="PTHR30267">
    <property type="entry name" value="PROTEIN KINASE PRKA"/>
    <property type="match status" value="1"/>
</dbReference>
<dbReference type="InterPro" id="IPR013153">
    <property type="entry name" value="Prk_AAA"/>
</dbReference>
<evidence type="ECO:0000256" key="6">
    <source>
        <dbReference type="ARBA" id="ARBA00022777"/>
    </source>
</evidence>
<protein>
    <recommendedName>
        <fullName evidence="11">Serine/threonine kinase YeaG</fullName>
        <ecNumber evidence="3">2.7.11.1</ecNumber>
    </recommendedName>
</protein>
<feature type="region of interest" description="Disordered" evidence="12">
    <location>
        <begin position="282"/>
        <end position="308"/>
    </location>
</feature>
<evidence type="ECO:0000256" key="5">
    <source>
        <dbReference type="ARBA" id="ARBA00022679"/>
    </source>
</evidence>
<evidence type="ECO:0000259" key="13">
    <source>
        <dbReference type="SMART" id="SM00763"/>
    </source>
</evidence>
<dbReference type="Pfam" id="PF08298">
    <property type="entry name" value="AAA_PrkA"/>
    <property type="match status" value="2"/>
</dbReference>
<gene>
    <name evidence="14" type="ORF">NCTC9128_07678</name>
</gene>
<evidence type="ECO:0000313" key="14">
    <source>
        <dbReference type="EMBL" id="SQC42248.1"/>
    </source>
</evidence>
<dbReference type="SMART" id="SM00763">
    <property type="entry name" value="AAA_PrkA"/>
    <property type="match status" value="1"/>
</dbReference>
<evidence type="ECO:0000256" key="2">
    <source>
        <dbReference type="ARBA" id="ARBA00011245"/>
    </source>
</evidence>
<comment type="catalytic activity">
    <reaction evidence="9">
        <text>L-seryl-[protein] + ATP = O-phospho-L-seryl-[protein] + ADP + H(+)</text>
        <dbReference type="Rhea" id="RHEA:17989"/>
        <dbReference type="Rhea" id="RHEA-COMP:9863"/>
        <dbReference type="Rhea" id="RHEA-COMP:11604"/>
        <dbReference type="ChEBI" id="CHEBI:15378"/>
        <dbReference type="ChEBI" id="CHEBI:29999"/>
        <dbReference type="ChEBI" id="CHEBI:30616"/>
        <dbReference type="ChEBI" id="CHEBI:83421"/>
        <dbReference type="ChEBI" id="CHEBI:456216"/>
        <dbReference type="EC" id="2.7.11.1"/>
    </reaction>
</comment>
<comment type="subunit">
    <text evidence="2">Monomer.</text>
</comment>
<proteinExistence type="inferred from homology"/>